<evidence type="ECO:0000256" key="1">
    <source>
        <dbReference type="ARBA" id="ARBA00001917"/>
    </source>
</evidence>
<dbReference type="InterPro" id="IPR029479">
    <property type="entry name" value="Nitroreductase"/>
</dbReference>
<evidence type="ECO:0000256" key="8">
    <source>
        <dbReference type="PIRNR" id="PIRNR000232"/>
    </source>
</evidence>
<dbReference type="CDD" id="cd02135">
    <property type="entry name" value="YdjA-like"/>
    <property type="match status" value="1"/>
</dbReference>
<evidence type="ECO:0000256" key="5">
    <source>
        <dbReference type="ARBA" id="ARBA00022857"/>
    </source>
</evidence>
<feature type="domain" description="Nitroreductase" evidence="9">
    <location>
        <begin position="7"/>
        <end position="160"/>
    </location>
</feature>
<dbReference type="Pfam" id="PF00881">
    <property type="entry name" value="Nitroreductase"/>
    <property type="match status" value="1"/>
</dbReference>
<sequence>MELREAIMNRRSIRSFKKEEVDVSAIEELLEIARYAPNHKMTQPWRFVVLDRHDQAPLQHLIKSKKALKKGKPVPEEEPIADDAPSHMLAVIMNVNEKEKVYRDDYGAVSSLIQNFSLLAWEKGIGVVWKTPGFMQDEEMKKLLDIGETEELVGLLHIGYPAVVPKMKERDPLESKLRYGLTRDSE</sequence>
<evidence type="ECO:0000259" key="9">
    <source>
        <dbReference type="Pfam" id="PF00881"/>
    </source>
</evidence>
<proteinExistence type="inferred from homology"/>
<name>A0ABQ1Q763_9BACI</name>
<dbReference type="EC" id="1.-.-.-" evidence="8"/>
<gene>
    <name evidence="10" type="primary">yfhC</name>
    <name evidence="10" type="ORF">GCM10011389_24540</name>
</gene>
<comment type="caution">
    <text evidence="10">The sequence shown here is derived from an EMBL/GenBank/DDBJ whole genome shotgun (WGS) entry which is preliminary data.</text>
</comment>
<keyword evidence="3 8" id="KW-0285">Flavoprotein</keyword>
<dbReference type="RefSeq" id="WP_188654150.1">
    <property type="nucleotide sequence ID" value="NZ_BMIN01000010.1"/>
</dbReference>
<accession>A0ABQ1Q763</accession>
<reference evidence="11" key="1">
    <citation type="journal article" date="2019" name="Int. J. Syst. Evol. Microbiol.">
        <title>The Global Catalogue of Microorganisms (GCM) 10K type strain sequencing project: providing services to taxonomists for standard genome sequencing and annotation.</title>
        <authorList>
            <consortium name="The Broad Institute Genomics Platform"/>
            <consortium name="The Broad Institute Genome Sequencing Center for Infectious Disease"/>
            <person name="Wu L."/>
            <person name="Ma J."/>
        </authorList>
    </citation>
    <scope>NUCLEOTIDE SEQUENCE [LARGE SCALE GENOMIC DNA]</scope>
    <source>
        <strain evidence="11">CGMCC 1.15353</strain>
    </source>
</reference>
<comment type="similarity">
    <text evidence="2 8">Belongs to the nitroreductase family.</text>
</comment>
<protein>
    <recommendedName>
        <fullName evidence="8">Putative NAD(P)H nitroreductase</fullName>
        <ecNumber evidence="8">1.-.-.-</ecNumber>
    </recommendedName>
</protein>
<dbReference type="InterPro" id="IPR052530">
    <property type="entry name" value="NAD(P)H_nitroreductase"/>
</dbReference>
<dbReference type="EMBL" id="BMIN01000010">
    <property type="protein sequence ID" value="GGD15925.1"/>
    <property type="molecule type" value="Genomic_DNA"/>
</dbReference>
<comment type="cofactor">
    <cofactor evidence="1 8">
        <name>FMN</name>
        <dbReference type="ChEBI" id="CHEBI:58210"/>
    </cofactor>
</comment>
<evidence type="ECO:0000256" key="7">
    <source>
        <dbReference type="ARBA" id="ARBA00023027"/>
    </source>
</evidence>
<evidence type="ECO:0000256" key="3">
    <source>
        <dbReference type="ARBA" id="ARBA00022630"/>
    </source>
</evidence>
<evidence type="ECO:0000313" key="10">
    <source>
        <dbReference type="EMBL" id="GGD15925.1"/>
    </source>
</evidence>
<keyword evidence="5 8" id="KW-0521">NADP</keyword>
<evidence type="ECO:0000256" key="6">
    <source>
        <dbReference type="ARBA" id="ARBA00023002"/>
    </source>
</evidence>
<dbReference type="SUPFAM" id="SSF55469">
    <property type="entry name" value="FMN-dependent nitroreductase-like"/>
    <property type="match status" value="1"/>
</dbReference>
<organism evidence="10 11">
    <name type="scientific">Pontibacillus salipaludis</name>
    <dbReference type="NCBI Taxonomy" id="1697394"/>
    <lineage>
        <taxon>Bacteria</taxon>
        <taxon>Bacillati</taxon>
        <taxon>Bacillota</taxon>
        <taxon>Bacilli</taxon>
        <taxon>Bacillales</taxon>
        <taxon>Bacillaceae</taxon>
        <taxon>Pontibacillus</taxon>
    </lineage>
</organism>
<dbReference type="Proteomes" id="UP000642571">
    <property type="component" value="Unassembled WGS sequence"/>
</dbReference>
<dbReference type="InterPro" id="IPR000415">
    <property type="entry name" value="Nitroreductase-like"/>
</dbReference>
<keyword evidence="4 8" id="KW-0288">FMN</keyword>
<evidence type="ECO:0000256" key="2">
    <source>
        <dbReference type="ARBA" id="ARBA00007118"/>
    </source>
</evidence>
<dbReference type="PANTHER" id="PTHR43821">
    <property type="entry name" value="NAD(P)H NITROREDUCTASE YDJA-RELATED"/>
    <property type="match status" value="1"/>
</dbReference>
<evidence type="ECO:0000256" key="4">
    <source>
        <dbReference type="ARBA" id="ARBA00022643"/>
    </source>
</evidence>
<dbReference type="PANTHER" id="PTHR43821:SF1">
    <property type="entry name" value="NAD(P)H NITROREDUCTASE YDJA-RELATED"/>
    <property type="match status" value="1"/>
</dbReference>
<keyword evidence="6 8" id="KW-0560">Oxidoreductase</keyword>
<dbReference type="PIRSF" id="PIRSF000232">
    <property type="entry name" value="YdjA"/>
    <property type="match status" value="1"/>
</dbReference>
<dbReference type="InterPro" id="IPR026021">
    <property type="entry name" value="YdjA-like"/>
</dbReference>
<evidence type="ECO:0000313" key="11">
    <source>
        <dbReference type="Proteomes" id="UP000642571"/>
    </source>
</evidence>
<dbReference type="Gene3D" id="3.40.109.10">
    <property type="entry name" value="NADH Oxidase"/>
    <property type="match status" value="1"/>
</dbReference>
<keyword evidence="11" id="KW-1185">Reference proteome</keyword>
<keyword evidence="7 8" id="KW-0520">NAD</keyword>